<comment type="cofactor">
    <cofactor evidence="1">
        <name>pyridoxal 5'-phosphate</name>
        <dbReference type="ChEBI" id="CHEBI:597326"/>
    </cofactor>
</comment>
<accession>A0ABQ6MX87</accession>
<dbReference type="Pfam" id="PF01053">
    <property type="entry name" value="Cys_Met_Meta_PP"/>
    <property type="match status" value="1"/>
</dbReference>
<reference evidence="3 4" key="1">
    <citation type="journal article" date="2023" name="Commun. Biol.">
        <title>Genome analysis of Parmales, the sister group of diatoms, reveals the evolutionary specialization of diatoms from phago-mixotrophs to photoautotrophs.</title>
        <authorList>
            <person name="Ban H."/>
            <person name="Sato S."/>
            <person name="Yoshikawa S."/>
            <person name="Yamada K."/>
            <person name="Nakamura Y."/>
            <person name="Ichinomiya M."/>
            <person name="Sato N."/>
            <person name="Blanc-Mathieu R."/>
            <person name="Endo H."/>
            <person name="Kuwata A."/>
            <person name="Ogata H."/>
        </authorList>
    </citation>
    <scope>NUCLEOTIDE SEQUENCE [LARGE SCALE GENOMIC DNA]</scope>
</reference>
<keyword evidence="2" id="KW-0663">Pyridoxal phosphate</keyword>
<comment type="caution">
    <text evidence="3">The sequence shown here is derived from an EMBL/GenBank/DDBJ whole genome shotgun (WGS) entry which is preliminary data.</text>
</comment>
<dbReference type="InterPro" id="IPR015424">
    <property type="entry name" value="PyrdxlP-dep_Trfase"/>
</dbReference>
<name>A0ABQ6MX87_9STRA</name>
<keyword evidence="4" id="KW-1185">Reference proteome</keyword>
<evidence type="ECO:0000256" key="2">
    <source>
        <dbReference type="ARBA" id="ARBA00022898"/>
    </source>
</evidence>
<proteinExistence type="predicted"/>
<dbReference type="Proteomes" id="UP001165060">
    <property type="component" value="Unassembled WGS sequence"/>
</dbReference>
<dbReference type="EMBL" id="BRYB01000660">
    <property type="protein sequence ID" value="GMI34835.1"/>
    <property type="molecule type" value="Genomic_DNA"/>
</dbReference>
<gene>
    <name evidence="3" type="ORF">TeGR_g12016</name>
</gene>
<evidence type="ECO:0000313" key="4">
    <source>
        <dbReference type="Proteomes" id="UP001165060"/>
    </source>
</evidence>
<evidence type="ECO:0000256" key="1">
    <source>
        <dbReference type="ARBA" id="ARBA00001933"/>
    </source>
</evidence>
<dbReference type="InterPro" id="IPR000277">
    <property type="entry name" value="Cys/Met-Metab_PyrdxlP-dep_enz"/>
</dbReference>
<dbReference type="SUPFAM" id="SSF53383">
    <property type="entry name" value="PLP-dependent transferases"/>
    <property type="match status" value="1"/>
</dbReference>
<dbReference type="InterPro" id="IPR015421">
    <property type="entry name" value="PyrdxlP-dep_Trfase_major"/>
</dbReference>
<protein>
    <submittedName>
        <fullName evidence="3">Uncharacterized protein</fullName>
    </submittedName>
</protein>
<sequence length="611" mass="64438">MTSLVSNLPAEWMGTTFRNDPGFYHGRPAFASNVLALQSEPSLTPAKVQAAGNAEDYFRVASNVSTCFELALARQVGATVEEVYTFSSRNFPYICVGVANPGRTVHVYHEAGGEPPASLVAGAGKLESLGCRLAFHAGAVCPHPGDIVIVSVPALKAAVPAGAHVQVSPEQQALHIADASAVDPAAILRRRKRLCTPLTTPMCKHQLSLLAGLPSTPPSPPSAEGAASLFAHLQTMSGSPAYAACPPVVCSAGLPAICSLWLTLANEGGADVIMASTCYGGSSELTDIFDKNDEGGSMLNKHKFDITGTNPILPAIQKTLDEVAAKKSAMPRTVLFVEIPTNPDMKVPDITMLDQALRDYKEKTGKEVMLLVDTTFAPGSQVLQKLTDLGSPITSMVFISLSKSVSRGKTCAGTLVAGGQSTSRELLDRVRPFAELLGATASDDQMSFLSDNHDGVEARCKQAYGNAKAIGDTLCAAVKKCTGRDMALNFVTDDNAAVGFTSSTFSFNLPPQEGAALEDNLELAQIFVDKLTANDGFKPCVSFGQDNGLVYCTVPATSTQGAISLEDKAKQAVEGVQLTRLSFPPTLDLDHVLKVVEASVVQSYSNKKSRK</sequence>
<dbReference type="Gene3D" id="3.40.640.10">
    <property type="entry name" value="Type I PLP-dependent aspartate aminotransferase-like (Major domain)"/>
    <property type="match status" value="1"/>
</dbReference>
<evidence type="ECO:0000313" key="3">
    <source>
        <dbReference type="EMBL" id="GMI34835.1"/>
    </source>
</evidence>
<dbReference type="PANTHER" id="PTHR11808">
    <property type="entry name" value="TRANS-SULFURATION ENZYME FAMILY MEMBER"/>
    <property type="match status" value="1"/>
</dbReference>
<organism evidence="3 4">
    <name type="scientific">Tetraparma gracilis</name>
    <dbReference type="NCBI Taxonomy" id="2962635"/>
    <lineage>
        <taxon>Eukaryota</taxon>
        <taxon>Sar</taxon>
        <taxon>Stramenopiles</taxon>
        <taxon>Ochrophyta</taxon>
        <taxon>Bolidophyceae</taxon>
        <taxon>Parmales</taxon>
        <taxon>Triparmaceae</taxon>
        <taxon>Tetraparma</taxon>
    </lineage>
</organism>